<organism evidence="1 2">
    <name type="scientific">Paenibacillus vini</name>
    <dbReference type="NCBI Taxonomy" id="1476024"/>
    <lineage>
        <taxon>Bacteria</taxon>
        <taxon>Bacillati</taxon>
        <taxon>Bacillota</taxon>
        <taxon>Bacilli</taxon>
        <taxon>Bacillales</taxon>
        <taxon>Paenibacillaceae</taxon>
        <taxon>Paenibacillus</taxon>
    </lineage>
</organism>
<dbReference type="RefSeq" id="WP_213655840.1">
    <property type="nucleotide sequence ID" value="NZ_BOSL01000012.1"/>
</dbReference>
<evidence type="ECO:0000313" key="2">
    <source>
        <dbReference type="Proteomes" id="UP000679992"/>
    </source>
</evidence>
<proteinExistence type="predicted"/>
<sequence>MGKRRLFVGFVLLLIVVLLVALVLYIRPAKSLDLRYSSIDWKEKLLVMAETRQPELNLSESELNQLAKKELNQYVTEQELPVNVTGAEFRLNGNRLTADLNVAWGAIEAGVEAGYLMEYSSGRLLLVPETLSIRRFSFPPANFGLEPISIDLGQYLPEVVKVKEVNFQEKALRISFKLDWIEVARYLDLL</sequence>
<reference evidence="1 2" key="1">
    <citation type="submission" date="2021-03" db="EMBL/GenBank/DDBJ databases">
        <title>Antimicrobial resistance genes in bacteria isolated from Japanese honey, and their potential for conferring macrolide and lincosamide resistance in the American foulbrood pathogen Paenibacillus larvae.</title>
        <authorList>
            <person name="Okamoto M."/>
            <person name="Kumagai M."/>
            <person name="Kanamori H."/>
            <person name="Takamatsu D."/>
        </authorList>
    </citation>
    <scope>NUCLEOTIDE SEQUENCE [LARGE SCALE GENOMIC DNA]</scope>
    <source>
        <strain evidence="1 2">J42TS3</strain>
    </source>
</reference>
<name>A0ABQ4MF82_9BACL</name>
<accession>A0ABQ4MF82</accession>
<keyword evidence="2" id="KW-1185">Reference proteome</keyword>
<dbReference type="EMBL" id="BOSL01000012">
    <property type="protein sequence ID" value="GIP54594.1"/>
    <property type="molecule type" value="Genomic_DNA"/>
</dbReference>
<comment type="caution">
    <text evidence="1">The sequence shown here is derived from an EMBL/GenBank/DDBJ whole genome shotgun (WGS) entry which is preliminary data.</text>
</comment>
<protein>
    <recommendedName>
        <fullName evidence="3">DUF2140 domain-containing protein</fullName>
    </recommendedName>
</protein>
<gene>
    <name evidence="1" type="ORF">J42TS3_36290</name>
</gene>
<evidence type="ECO:0000313" key="1">
    <source>
        <dbReference type="EMBL" id="GIP54594.1"/>
    </source>
</evidence>
<evidence type="ECO:0008006" key="3">
    <source>
        <dbReference type="Google" id="ProtNLM"/>
    </source>
</evidence>
<dbReference type="Proteomes" id="UP000679992">
    <property type="component" value="Unassembled WGS sequence"/>
</dbReference>